<evidence type="ECO:0000313" key="3">
    <source>
        <dbReference type="Proteomes" id="UP000076154"/>
    </source>
</evidence>
<feature type="region of interest" description="Disordered" evidence="1">
    <location>
        <begin position="245"/>
        <end position="267"/>
    </location>
</feature>
<evidence type="ECO:0000313" key="2">
    <source>
        <dbReference type="EMBL" id="RDB22071.1"/>
    </source>
</evidence>
<dbReference type="InParanoid" id="A0A369JIQ1"/>
<keyword evidence="3" id="KW-1185">Reference proteome</keyword>
<feature type="compositionally biased region" description="Low complexity" evidence="1">
    <location>
        <begin position="369"/>
        <end position="385"/>
    </location>
</feature>
<feature type="compositionally biased region" description="Low complexity" evidence="1">
    <location>
        <begin position="454"/>
        <end position="470"/>
    </location>
</feature>
<comment type="caution">
    <text evidence="2">The sequence shown here is derived from an EMBL/GenBank/DDBJ whole genome shotgun (WGS) entry which is preliminary data.</text>
</comment>
<dbReference type="AlphaFoldDB" id="A0A369JIQ1"/>
<feature type="compositionally biased region" description="Low complexity" evidence="1">
    <location>
        <begin position="311"/>
        <end position="320"/>
    </location>
</feature>
<name>A0A369JIQ1_HYPMA</name>
<feature type="compositionally biased region" description="Acidic residues" evidence="1">
    <location>
        <begin position="601"/>
        <end position="611"/>
    </location>
</feature>
<sequence>MHHLSLNLCHCRDIATLKVKARSHSTHVHQLVLLLVEAKAFPPLPSRQVKAAPSHHVWLFYASCLSTQAKAVEMQLQLTSYTISSISSPTMSTTTAILTPELIALYAAFKAKLMAGIPEDAKLAASEQLDSFECTLSQVTGAEITLKNTDAATDDLAVEAEVEVAAVLDVTESATASAEVASVDVNVDVVASATTDVVIEDITSDVSNVEVATAEVATANVSDEGATANAPNAADAVDEAGVVTSDVTTPAPPNSGAPTTAEQPSPRRSLRLRLACQEAALAVQDGSAIVSVTPSATGEGVHTRWHYPDDTVSVSATTSSGGEDGPSPDQGATVVGSSDDEKDKENTKGKRASAPSPSPYPPCPPPYVLVPSLKPSLSPSTTPTPSKKRALDEDSADTDGPARRTRSKVAFAAPPSPVGTRHRRRRAPTPGPRAARAPKVRSRSPSPSPPPAAGPSSTTTSTTISSSSLAPPTPAPSTRPLAAEQSFYHASDFSVFYDPSFGPVDKQPIGKDALPPWYKYSEVPEGIVNREVVREGEEGEWTVEKVLAKERDDVGRERRERGLRKVVPIPTAAAQVASTSRLPSPPPTPASASGGKRAREDDDDEEKEEGEEGRRTRARREVVLVLGSFGLFLSSSSLFFSYFSLSPSPKIGPNPDRLTSFKLRTMSNDNTPQPKLKPLTREDLPPTPPLRNYARGIFHPLLALGFLTPWALLAEHAAELKIKGCTPMARARVLWEQIRDRLPLECSSHIWAADHHLSPCFVITSNKTPESLRKAEDLELINRTLRLLFTTKCQWST</sequence>
<feature type="compositionally biased region" description="Pro residues" evidence="1">
    <location>
        <begin position="356"/>
        <end position="368"/>
    </location>
</feature>
<proteinExistence type="predicted"/>
<feature type="region of interest" description="Disordered" evidence="1">
    <location>
        <begin position="570"/>
        <end position="616"/>
    </location>
</feature>
<evidence type="ECO:0000256" key="1">
    <source>
        <dbReference type="SAM" id="MobiDB-lite"/>
    </source>
</evidence>
<organism evidence="2 3">
    <name type="scientific">Hypsizygus marmoreus</name>
    <name type="common">White beech mushroom</name>
    <name type="synonym">Agaricus marmoreus</name>
    <dbReference type="NCBI Taxonomy" id="39966"/>
    <lineage>
        <taxon>Eukaryota</taxon>
        <taxon>Fungi</taxon>
        <taxon>Dikarya</taxon>
        <taxon>Basidiomycota</taxon>
        <taxon>Agaricomycotina</taxon>
        <taxon>Agaricomycetes</taxon>
        <taxon>Agaricomycetidae</taxon>
        <taxon>Agaricales</taxon>
        <taxon>Tricholomatineae</taxon>
        <taxon>Lyophyllaceae</taxon>
        <taxon>Hypsizygus</taxon>
    </lineage>
</organism>
<feature type="compositionally biased region" description="Basic and acidic residues" evidence="1">
    <location>
        <begin position="339"/>
        <end position="348"/>
    </location>
</feature>
<dbReference type="EMBL" id="LUEZ02000053">
    <property type="protein sequence ID" value="RDB22071.1"/>
    <property type="molecule type" value="Genomic_DNA"/>
</dbReference>
<dbReference type="Proteomes" id="UP000076154">
    <property type="component" value="Unassembled WGS sequence"/>
</dbReference>
<reference evidence="2" key="1">
    <citation type="submission" date="2018-04" db="EMBL/GenBank/DDBJ databases">
        <title>Whole genome sequencing of Hypsizygus marmoreus.</title>
        <authorList>
            <person name="Choi I.-G."/>
            <person name="Min B."/>
            <person name="Kim J.-G."/>
            <person name="Kim S."/>
            <person name="Oh Y.-L."/>
            <person name="Kong W.-S."/>
            <person name="Park H."/>
            <person name="Jeong J."/>
            <person name="Song E.-S."/>
        </authorList>
    </citation>
    <scope>NUCLEOTIDE SEQUENCE [LARGE SCALE GENOMIC DNA]</scope>
    <source>
        <strain evidence="2">51987-8</strain>
    </source>
</reference>
<feature type="region of interest" description="Disordered" evidence="1">
    <location>
        <begin position="298"/>
        <end position="483"/>
    </location>
</feature>
<protein>
    <submittedName>
        <fullName evidence="2">Uncharacterized protein</fullName>
    </submittedName>
</protein>
<feature type="region of interest" description="Disordered" evidence="1">
    <location>
        <begin position="665"/>
        <end position="686"/>
    </location>
</feature>
<gene>
    <name evidence="2" type="ORF">Hypma_010984</name>
</gene>
<accession>A0A369JIQ1</accession>